<keyword evidence="7" id="KW-1185">Reference proteome</keyword>
<evidence type="ECO:0000313" key="6">
    <source>
        <dbReference type="EMBL" id="MFC0542334.1"/>
    </source>
</evidence>
<proteinExistence type="predicted"/>
<name>A0ABV6MPT9_9PSEU</name>
<feature type="transmembrane region" description="Helical" evidence="5">
    <location>
        <begin position="99"/>
        <end position="121"/>
    </location>
</feature>
<evidence type="ECO:0008006" key="8">
    <source>
        <dbReference type="Google" id="ProtNLM"/>
    </source>
</evidence>
<evidence type="ECO:0000256" key="5">
    <source>
        <dbReference type="SAM" id="Phobius"/>
    </source>
</evidence>
<feature type="transmembrane region" description="Helical" evidence="5">
    <location>
        <begin position="193"/>
        <end position="212"/>
    </location>
</feature>
<keyword evidence="4 5" id="KW-0472">Membrane</keyword>
<dbReference type="InterPro" id="IPR038665">
    <property type="entry name" value="Voltage-dep_anion_channel_sf"/>
</dbReference>
<keyword evidence="2 5" id="KW-0812">Transmembrane</keyword>
<dbReference type="Gene3D" id="1.50.10.150">
    <property type="entry name" value="Voltage-dependent anion channel"/>
    <property type="match status" value="1"/>
</dbReference>
<protein>
    <recommendedName>
        <fullName evidence="8">Tellurite resistance protein</fullName>
    </recommendedName>
</protein>
<keyword evidence="3 5" id="KW-1133">Transmembrane helix</keyword>
<feature type="transmembrane region" description="Helical" evidence="5">
    <location>
        <begin position="36"/>
        <end position="56"/>
    </location>
</feature>
<gene>
    <name evidence="6" type="ORF">ACFFH7_12630</name>
</gene>
<sequence>MRKIPLNLFGTAFGTAGLGGTWLTAAAQGYAPTAVGIVLLAVAAVLWAVVLGCYGTYAIRQNALVKDLVDPIGGPFAALALITPMLIAGQTLPRPAATVIVDVFATLIVLHGSWFTGQLIYAGMDFDQLHPGYFLPSAAGGFVAAASAATVGQHEFGVLLLGFGIISWLILGSLILGRLVFRPPLPDPLIPTIAIEVAPAAVASLAYFTLFGDRVDTVAALLGGYGLLMVLAQLRLLPRYARLRFAPSFWAFTFAWAGVATAALHWLGWERPVGQGLWTCLVLAAITTLVAAIAVRTVLGLLRGTLLPRAVLPVDTVRPTVGSVG</sequence>
<dbReference type="PANTHER" id="PTHR37955:SF1">
    <property type="entry name" value="DEP DOMAIN-CONTAINING PROTEIN"/>
    <property type="match status" value="1"/>
</dbReference>
<evidence type="ECO:0000256" key="4">
    <source>
        <dbReference type="ARBA" id="ARBA00023136"/>
    </source>
</evidence>
<feature type="transmembrane region" description="Helical" evidence="5">
    <location>
        <begin position="158"/>
        <end position="181"/>
    </location>
</feature>
<evidence type="ECO:0000256" key="3">
    <source>
        <dbReference type="ARBA" id="ARBA00022989"/>
    </source>
</evidence>
<dbReference type="InterPro" id="IPR004695">
    <property type="entry name" value="SLAC1/Mae1/Ssu1/TehA"/>
</dbReference>
<comment type="caution">
    <text evidence="6">The sequence shown here is derived from an EMBL/GenBank/DDBJ whole genome shotgun (WGS) entry which is preliminary data.</text>
</comment>
<comment type="subcellular location">
    <subcellularLocation>
        <location evidence="1">Membrane</location>
        <topology evidence="1">Multi-pass membrane protein</topology>
    </subcellularLocation>
</comment>
<dbReference type="PANTHER" id="PTHR37955">
    <property type="entry name" value="TELLURITE RESISTANCE PROTEIN TEHA"/>
    <property type="match status" value="1"/>
</dbReference>
<dbReference type="RefSeq" id="WP_273942845.1">
    <property type="nucleotide sequence ID" value="NZ_CP097263.1"/>
</dbReference>
<feature type="transmembrane region" description="Helical" evidence="5">
    <location>
        <begin position="275"/>
        <end position="299"/>
    </location>
</feature>
<feature type="transmembrane region" description="Helical" evidence="5">
    <location>
        <begin position="133"/>
        <end position="152"/>
    </location>
</feature>
<evidence type="ECO:0000256" key="2">
    <source>
        <dbReference type="ARBA" id="ARBA00022692"/>
    </source>
</evidence>
<feature type="transmembrane region" description="Helical" evidence="5">
    <location>
        <begin position="249"/>
        <end position="269"/>
    </location>
</feature>
<evidence type="ECO:0000313" key="7">
    <source>
        <dbReference type="Proteomes" id="UP001589810"/>
    </source>
</evidence>
<accession>A0ABV6MPT9</accession>
<organism evidence="6 7">
    <name type="scientific">Kutzneria chonburiensis</name>
    <dbReference type="NCBI Taxonomy" id="1483604"/>
    <lineage>
        <taxon>Bacteria</taxon>
        <taxon>Bacillati</taxon>
        <taxon>Actinomycetota</taxon>
        <taxon>Actinomycetes</taxon>
        <taxon>Pseudonocardiales</taxon>
        <taxon>Pseudonocardiaceae</taxon>
        <taxon>Kutzneria</taxon>
    </lineage>
</organism>
<dbReference type="Proteomes" id="UP001589810">
    <property type="component" value="Unassembled WGS sequence"/>
</dbReference>
<reference evidence="6 7" key="1">
    <citation type="submission" date="2024-09" db="EMBL/GenBank/DDBJ databases">
        <authorList>
            <person name="Sun Q."/>
            <person name="Mori K."/>
        </authorList>
    </citation>
    <scope>NUCLEOTIDE SEQUENCE [LARGE SCALE GENOMIC DNA]</scope>
    <source>
        <strain evidence="6 7">TBRC 1432</strain>
    </source>
</reference>
<dbReference type="InterPro" id="IPR052951">
    <property type="entry name" value="Tellurite_res_ion_channel"/>
</dbReference>
<feature type="transmembrane region" description="Helical" evidence="5">
    <location>
        <begin position="218"/>
        <end position="237"/>
    </location>
</feature>
<dbReference type="EMBL" id="JBHLUD010000003">
    <property type="protein sequence ID" value="MFC0542334.1"/>
    <property type="molecule type" value="Genomic_DNA"/>
</dbReference>
<evidence type="ECO:0000256" key="1">
    <source>
        <dbReference type="ARBA" id="ARBA00004141"/>
    </source>
</evidence>
<dbReference type="Pfam" id="PF03595">
    <property type="entry name" value="SLAC1"/>
    <property type="match status" value="1"/>
</dbReference>